<dbReference type="AlphaFoldDB" id="A0A455WG31"/>
<dbReference type="EMBL" id="AP019537">
    <property type="protein sequence ID" value="BBJ05183.1"/>
    <property type="molecule type" value="Genomic_DNA"/>
</dbReference>
<sequence length="59" mass="6454">MMAREIQVSDAELEAVVARALAQIDRGDTEYEDGTYEEGLVDGIRWLLGVTSKPPGSED</sequence>
<gene>
    <name evidence="1" type="ORF">YBY_30320</name>
</gene>
<protein>
    <submittedName>
        <fullName evidence="1">Uncharacterized protein</fullName>
    </submittedName>
</protein>
<organism evidence="1">
    <name type="scientific">Marinobacter nauticus</name>
    <name type="common">Marinobacter hydrocarbonoclasticus</name>
    <name type="synonym">Marinobacter aquaeolei</name>
    <dbReference type="NCBI Taxonomy" id="2743"/>
    <lineage>
        <taxon>Bacteria</taxon>
        <taxon>Pseudomonadati</taxon>
        <taxon>Pseudomonadota</taxon>
        <taxon>Gammaproteobacteria</taxon>
        <taxon>Pseudomonadales</taxon>
        <taxon>Marinobacteraceae</taxon>
        <taxon>Marinobacter</taxon>
    </lineage>
</organism>
<evidence type="ECO:0000313" key="1">
    <source>
        <dbReference type="EMBL" id="BBJ05183.1"/>
    </source>
</evidence>
<proteinExistence type="predicted"/>
<reference evidence="1" key="1">
    <citation type="submission" date="2019-03" db="EMBL/GenBank/DDBJ databases">
        <title>Whole genome analysis of nitrate-reducing bacteria Marinobacter hydrocarbonoclasticus YB03.</title>
        <authorList>
            <person name="Azam A.H."/>
            <person name="Yuk S.R."/>
            <person name="Kamarisima K."/>
            <person name="Miyanaga K."/>
            <person name="Tanji Y."/>
        </authorList>
    </citation>
    <scope>NUCLEOTIDE SEQUENCE</scope>
    <source>
        <strain evidence="1">YB03</strain>
    </source>
</reference>
<accession>A0A455WG31</accession>
<name>A0A455WG31_MARNT</name>